<keyword evidence="1" id="KW-0472">Membrane</keyword>
<keyword evidence="1" id="KW-1133">Transmembrane helix</keyword>
<dbReference type="Proteomes" id="UP001153678">
    <property type="component" value="Unassembled WGS sequence"/>
</dbReference>
<evidence type="ECO:0000313" key="2">
    <source>
        <dbReference type="EMBL" id="CAI2171631.1"/>
    </source>
</evidence>
<proteinExistence type="predicted"/>
<sequence length="95" mass="10840">MATYVRSIFTRYLHSPTLIKSPHSPSTTRRNAIARNGLHMIHVATTRNISSTTAKGHVRLQIREIRNKLLIMLLGGFSGLVGKYIYDEKVKKENY</sequence>
<evidence type="ECO:0000313" key="3">
    <source>
        <dbReference type="Proteomes" id="UP001153678"/>
    </source>
</evidence>
<evidence type="ECO:0000256" key="1">
    <source>
        <dbReference type="SAM" id="Phobius"/>
    </source>
</evidence>
<organism evidence="2 3">
    <name type="scientific">Funneliformis geosporum</name>
    <dbReference type="NCBI Taxonomy" id="1117311"/>
    <lineage>
        <taxon>Eukaryota</taxon>
        <taxon>Fungi</taxon>
        <taxon>Fungi incertae sedis</taxon>
        <taxon>Mucoromycota</taxon>
        <taxon>Glomeromycotina</taxon>
        <taxon>Glomeromycetes</taxon>
        <taxon>Glomerales</taxon>
        <taxon>Glomeraceae</taxon>
        <taxon>Funneliformis</taxon>
    </lineage>
</organism>
<reference evidence="2" key="1">
    <citation type="submission" date="2022-08" db="EMBL/GenBank/DDBJ databases">
        <authorList>
            <person name="Kallberg Y."/>
            <person name="Tangrot J."/>
            <person name="Rosling A."/>
        </authorList>
    </citation>
    <scope>NUCLEOTIDE SEQUENCE</scope>
    <source>
        <strain evidence="2">Wild A</strain>
    </source>
</reference>
<keyword evidence="1" id="KW-0812">Transmembrane</keyword>
<dbReference type="EMBL" id="CAMKVN010000839">
    <property type="protein sequence ID" value="CAI2171631.1"/>
    <property type="molecule type" value="Genomic_DNA"/>
</dbReference>
<protein>
    <submittedName>
        <fullName evidence="2">4844_t:CDS:1</fullName>
    </submittedName>
</protein>
<dbReference type="AlphaFoldDB" id="A0A9W4SKI1"/>
<name>A0A9W4SKI1_9GLOM</name>
<comment type="caution">
    <text evidence="2">The sequence shown here is derived from an EMBL/GenBank/DDBJ whole genome shotgun (WGS) entry which is preliminary data.</text>
</comment>
<keyword evidence="3" id="KW-1185">Reference proteome</keyword>
<feature type="transmembrane region" description="Helical" evidence="1">
    <location>
        <begin position="69"/>
        <end position="86"/>
    </location>
</feature>
<gene>
    <name evidence="2" type="ORF">FWILDA_LOCUS5177</name>
</gene>
<accession>A0A9W4SKI1</accession>